<gene>
    <name evidence="1" type="ORF">C8N40_10726</name>
</gene>
<protein>
    <submittedName>
        <fullName evidence="1">Uncharacterized protein</fullName>
    </submittedName>
</protein>
<evidence type="ECO:0000313" key="2">
    <source>
        <dbReference type="Proteomes" id="UP000244225"/>
    </source>
</evidence>
<name>A0A2T5YFA3_9BACT</name>
<comment type="caution">
    <text evidence="1">The sequence shown here is derived from an EMBL/GenBank/DDBJ whole genome shotgun (WGS) entry which is preliminary data.</text>
</comment>
<accession>A0A2T5YFA3</accession>
<reference evidence="1 2" key="1">
    <citation type="submission" date="2018-04" db="EMBL/GenBank/DDBJ databases">
        <title>Genomic Encyclopedia of Archaeal and Bacterial Type Strains, Phase II (KMG-II): from individual species to whole genera.</title>
        <authorList>
            <person name="Goeker M."/>
        </authorList>
    </citation>
    <scope>NUCLEOTIDE SEQUENCE [LARGE SCALE GENOMIC DNA]</scope>
    <source>
        <strain evidence="1 2">DSM 100162</strain>
    </source>
</reference>
<sequence length="164" mass="17833">MDLQDFILWLSFHPSAGAGLQPVLNLYCWVCNPTGLKSHTYFSYTFIVAASRNLNQAILTSCRSSSSSHKRLAASPTFCPPRPGGLAFGHRAVFPPCLAAARHALTGHRSSQGAQPKGWDKLDSQSYAVISTIGRDLDRVPVRSLARLEMTGNEASINCSLEDK</sequence>
<evidence type="ECO:0000313" key="1">
    <source>
        <dbReference type="EMBL" id="PTX17988.1"/>
    </source>
</evidence>
<dbReference type="EMBL" id="QBKI01000007">
    <property type="protein sequence ID" value="PTX17988.1"/>
    <property type="molecule type" value="Genomic_DNA"/>
</dbReference>
<organism evidence="1 2">
    <name type="scientific">Pontibacter mucosus</name>
    <dbReference type="NCBI Taxonomy" id="1649266"/>
    <lineage>
        <taxon>Bacteria</taxon>
        <taxon>Pseudomonadati</taxon>
        <taxon>Bacteroidota</taxon>
        <taxon>Cytophagia</taxon>
        <taxon>Cytophagales</taxon>
        <taxon>Hymenobacteraceae</taxon>
        <taxon>Pontibacter</taxon>
    </lineage>
</organism>
<dbReference type="Proteomes" id="UP000244225">
    <property type="component" value="Unassembled WGS sequence"/>
</dbReference>
<proteinExistence type="predicted"/>
<dbReference type="AlphaFoldDB" id="A0A2T5YFA3"/>
<keyword evidence="2" id="KW-1185">Reference proteome</keyword>